<dbReference type="SUPFAM" id="SSF49482">
    <property type="entry name" value="Aromatic compound dioxygenase"/>
    <property type="match status" value="1"/>
</dbReference>
<dbReference type="PANTHER" id="PTHR34315">
    <property type="match status" value="1"/>
</dbReference>
<name>A0A6G1G8Q1_9PEZI</name>
<gene>
    <name evidence="4 6" type="ORF">P152DRAFT_270462</name>
</gene>
<dbReference type="InterPro" id="IPR015889">
    <property type="entry name" value="Intradiol_dOase_core"/>
</dbReference>
<keyword evidence="4 6" id="KW-0223">Dioxygenase</keyword>
<feature type="signal peptide" evidence="2">
    <location>
        <begin position="1"/>
        <end position="23"/>
    </location>
</feature>
<dbReference type="Gene3D" id="2.60.130.10">
    <property type="entry name" value="Aromatic compound dioxygenase"/>
    <property type="match status" value="1"/>
</dbReference>
<dbReference type="GO" id="GO:0008199">
    <property type="term" value="F:ferric iron binding"/>
    <property type="evidence" value="ECO:0007669"/>
    <property type="project" value="InterPro"/>
</dbReference>
<accession>A0A6G1G8Q1</accession>
<reference evidence="4 6" key="1">
    <citation type="submission" date="2020-01" db="EMBL/GenBank/DDBJ databases">
        <authorList>
            <consortium name="DOE Joint Genome Institute"/>
            <person name="Haridas S."/>
            <person name="Albert R."/>
            <person name="Binder M."/>
            <person name="Bloem J."/>
            <person name="Labutti K."/>
            <person name="Salamov A."/>
            <person name="Andreopoulos B."/>
            <person name="Baker S.E."/>
            <person name="Barry K."/>
            <person name="Bills G."/>
            <person name="Bluhm B.H."/>
            <person name="Cannon C."/>
            <person name="Castanera R."/>
            <person name="Culley D.E."/>
            <person name="Daum C."/>
            <person name="Ezra D."/>
            <person name="Gonzalez J.B."/>
            <person name="Henrissat B."/>
            <person name="Kuo A."/>
            <person name="Liang C."/>
            <person name="Lipzen A."/>
            <person name="Lutzoni F."/>
            <person name="Magnuson J."/>
            <person name="Mondo S."/>
            <person name="Nolan M."/>
            <person name="Ohm R."/>
            <person name="Pangilinan J."/>
            <person name="Park H.-J."/>
            <person name="Ramirez L."/>
            <person name="Alfaro M."/>
            <person name="Sun H."/>
            <person name="Tritt A."/>
            <person name="Yoshinaga Y."/>
            <person name="Zwiers L.-H."/>
            <person name="Turgeon B.G."/>
            <person name="Goodwin S.B."/>
            <person name="Spatafora J.W."/>
            <person name="Crous P.W."/>
            <person name="Grigoriev I.V."/>
        </authorList>
    </citation>
    <scope>NUCLEOTIDE SEQUENCE</scope>
    <source>
        <strain evidence="4 6">CBS 781.70</strain>
    </source>
</reference>
<dbReference type="OrthoDB" id="121380at2759"/>
<evidence type="ECO:0000313" key="5">
    <source>
        <dbReference type="Proteomes" id="UP000504638"/>
    </source>
</evidence>
<reference evidence="6" key="2">
    <citation type="submission" date="2020-04" db="EMBL/GenBank/DDBJ databases">
        <authorList>
            <consortium name="NCBI Genome Project"/>
        </authorList>
    </citation>
    <scope>NUCLEOTIDE SEQUENCE</scope>
    <source>
        <strain evidence="6">CBS 781.70</strain>
    </source>
</reference>
<reference evidence="6" key="3">
    <citation type="submission" date="2025-04" db="UniProtKB">
        <authorList>
            <consortium name="RefSeq"/>
        </authorList>
    </citation>
    <scope>IDENTIFICATION</scope>
    <source>
        <strain evidence="6">CBS 781.70</strain>
    </source>
</reference>
<dbReference type="Proteomes" id="UP000504638">
    <property type="component" value="Unplaced"/>
</dbReference>
<evidence type="ECO:0000313" key="6">
    <source>
        <dbReference type="RefSeq" id="XP_033536034.1"/>
    </source>
</evidence>
<dbReference type="CDD" id="cd03457">
    <property type="entry name" value="intradiol_dioxygenase_like"/>
    <property type="match status" value="1"/>
</dbReference>
<keyword evidence="4 6" id="KW-0560">Oxidoreductase</keyword>
<feature type="compositionally biased region" description="Gly residues" evidence="1">
    <location>
        <begin position="353"/>
        <end position="379"/>
    </location>
</feature>
<protein>
    <submittedName>
        <fullName evidence="4 6">Aromatic compound dioxygenase</fullName>
    </submittedName>
</protein>
<dbReference type="RefSeq" id="XP_033536034.1">
    <property type="nucleotide sequence ID" value="XM_033674858.1"/>
</dbReference>
<keyword evidence="5" id="KW-1185">Reference proteome</keyword>
<feature type="chain" id="PRO_5044631914" evidence="2">
    <location>
        <begin position="24"/>
        <end position="419"/>
    </location>
</feature>
<dbReference type="GeneID" id="54415428"/>
<dbReference type="EMBL" id="ML975153">
    <property type="protein sequence ID" value="KAF1814403.1"/>
    <property type="molecule type" value="Genomic_DNA"/>
</dbReference>
<dbReference type="Pfam" id="PF00775">
    <property type="entry name" value="Dioxygenase_C"/>
    <property type="match status" value="1"/>
</dbReference>
<feature type="region of interest" description="Disordered" evidence="1">
    <location>
        <begin position="342"/>
        <end position="386"/>
    </location>
</feature>
<proteinExistence type="predicted"/>
<dbReference type="AlphaFoldDB" id="A0A6G1G8Q1"/>
<evidence type="ECO:0000256" key="1">
    <source>
        <dbReference type="SAM" id="MobiDB-lite"/>
    </source>
</evidence>
<evidence type="ECO:0000313" key="4">
    <source>
        <dbReference type="EMBL" id="KAF1814403.1"/>
    </source>
</evidence>
<evidence type="ECO:0000259" key="3">
    <source>
        <dbReference type="Pfam" id="PF00775"/>
    </source>
</evidence>
<dbReference type="InterPro" id="IPR000627">
    <property type="entry name" value="Intradiol_dOase_C"/>
</dbReference>
<feature type="domain" description="Intradiol ring-cleavage dioxygenases" evidence="3">
    <location>
        <begin position="144"/>
        <end position="236"/>
    </location>
</feature>
<organism evidence="4">
    <name type="scientific">Eremomyces bilateralis CBS 781.70</name>
    <dbReference type="NCBI Taxonomy" id="1392243"/>
    <lineage>
        <taxon>Eukaryota</taxon>
        <taxon>Fungi</taxon>
        <taxon>Dikarya</taxon>
        <taxon>Ascomycota</taxon>
        <taxon>Pezizomycotina</taxon>
        <taxon>Dothideomycetes</taxon>
        <taxon>Dothideomycetes incertae sedis</taxon>
        <taxon>Eremomycetales</taxon>
        <taxon>Eremomycetaceae</taxon>
        <taxon>Eremomyces</taxon>
    </lineage>
</organism>
<dbReference type="GO" id="GO:0016702">
    <property type="term" value="F:oxidoreductase activity, acting on single donors with incorporation of molecular oxygen, incorporation of two atoms of oxygen"/>
    <property type="evidence" value="ECO:0007669"/>
    <property type="project" value="InterPro"/>
</dbReference>
<sequence length="419" mass="44213">MVVVKSLSLALLGLLAVLPTGQAHPGEEHNHAAIRREVKHLQTFASRSTKLLEKCSNNPSARALRERALSRRLATAQSLQGARSINAPVLHRRDLASLQAFEEVDHNATGSINYSDPSSIFSANTSCILAPEVTIGPYYVLGELVRQDLTDGRAGVPLHLEMQFIDVNTCKPVEDLLVDIWSCNATGTYSGVTSEGTLNETFLRGLQQSSSDGVVEFDTLFPGHYQGRATHEHLAVHTGTTLLPNGSFSGGEFSHIGQLFFEETLIDAVEATSPYSTNDAPRTTNDEDMIAQSQADNNNDPFMQYIYLDADDITAGLLGWIEIGIDTSANHSSSASWASYLAEDGGHENPNSGMGGGPGGPDGPGGSGGPGGPPSGGIPGSSTASAIASGTSSAIVSVYSSGAGQVHGLWRRFDGARRH</sequence>
<evidence type="ECO:0000256" key="2">
    <source>
        <dbReference type="SAM" id="SignalP"/>
    </source>
</evidence>
<dbReference type="PANTHER" id="PTHR34315:SF2">
    <property type="entry name" value="ANCHORED DIOXYGENASE, PUTATIVE (AFU_ORTHOLOGUE AFUA_3G01800)-RELATED"/>
    <property type="match status" value="1"/>
</dbReference>
<keyword evidence="2" id="KW-0732">Signal</keyword>